<dbReference type="RefSeq" id="WP_091749102.1">
    <property type="nucleotide sequence ID" value="NZ_FODY01000019.1"/>
</dbReference>
<dbReference type="InterPro" id="IPR002508">
    <property type="entry name" value="MurNAc-LAA_cat"/>
</dbReference>
<gene>
    <name evidence="3" type="ORF">SAMN04490178_119100</name>
</gene>
<dbReference type="AlphaFoldDB" id="A0A1H8X2X7"/>
<dbReference type="STRING" id="112903.SAMN04490178_119100"/>
<dbReference type="SUPFAM" id="SSF53187">
    <property type="entry name" value="Zn-dependent exopeptidases"/>
    <property type="match status" value="1"/>
</dbReference>
<keyword evidence="1" id="KW-0378">Hydrolase</keyword>
<dbReference type="GO" id="GO:0030288">
    <property type="term" value="C:outer membrane-bounded periplasmic space"/>
    <property type="evidence" value="ECO:0007669"/>
    <property type="project" value="TreeGrafter"/>
</dbReference>
<dbReference type="InterPro" id="IPR050695">
    <property type="entry name" value="N-acetylmuramoyl_amidase_3"/>
</dbReference>
<dbReference type="GO" id="GO:0008745">
    <property type="term" value="F:N-acetylmuramoyl-L-alanine amidase activity"/>
    <property type="evidence" value="ECO:0007669"/>
    <property type="project" value="InterPro"/>
</dbReference>
<feature type="domain" description="MurNAc-LAA" evidence="2">
    <location>
        <begin position="142"/>
        <end position="251"/>
    </location>
</feature>
<evidence type="ECO:0000313" key="4">
    <source>
        <dbReference type="Proteomes" id="UP000198847"/>
    </source>
</evidence>
<organism evidence="3 4">
    <name type="scientific">Propionispora vibrioides</name>
    <dbReference type="NCBI Taxonomy" id="112903"/>
    <lineage>
        <taxon>Bacteria</taxon>
        <taxon>Bacillati</taxon>
        <taxon>Bacillota</taxon>
        <taxon>Negativicutes</taxon>
        <taxon>Selenomonadales</taxon>
        <taxon>Sporomusaceae</taxon>
        <taxon>Propionispora</taxon>
    </lineage>
</organism>
<dbReference type="Gene3D" id="3.40.630.40">
    <property type="entry name" value="Zn-dependent exopeptidases"/>
    <property type="match status" value="1"/>
</dbReference>
<dbReference type="OrthoDB" id="9772024at2"/>
<evidence type="ECO:0000313" key="3">
    <source>
        <dbReference type="EMBL" id="SEP34083.1"/>
    </source>
</evidence>
<dbReference type="Proteomes" id="UP000198847">
    <property type="component" value="Unassembled WGS sequence"/>
</dbReference>
<protein>
    <submittedName>
        <fullName evidence="3">N-acetylmuramoyl-L-alanine amidase</fullName>
    </submittedName>
</protein>
<dbReference type="Pfam" id="PF01520">
    <property type="entry name" value="Amidase_3"/>
    <property type="match status" value="1"/>
</dbReference>
<dbReference type="CDD" id="cd02696">
    <property type="entry name" value="MurNAc-LAA"/>
    <property type="match status" value="1"/>
</dbReference>
<accession>A0A1H8X2X7</accession>
<dbReference type="SMART" id="SM00646">
    <property type="entry name" value="Ami_3"/>
    <property type="match status" value="1"/>
</dbReference>
<dbReference type="EMBL" id="FODY01000019">
    <property type="protein sequence ID" value="SEP34083.1"/>
    <property type="molecule type" value="Genomic_DNA"/>
</dbReference>
<proteinExistence type="predicted"/>
<sequence length="256" mass="28098">MRVILNGQVLPVNIRVNRDILITLRSLARTLHWKLDYDTTKELVYISTQNIAQLTERLPAILEEPESTRLTGKVICLDPGHGGQDTGAIGFANSLEKENNLAIALLVKDRLERNGASILMTHDEDTDIASTSNSQETAAARVSLANESHADIFVSIHNDSFADSQVSGTTTYHYGNAESARLAACIQNSLVEGLGTKDRGVRFGSFYAIRYTAMPSVHIEVAFISNPEEELLLSSADGRNKAAEYIANGIMRYFKV</sequence>
<dbReference type="PANTHER" id="PTHR30404:SF0">
    <property type="entry name" value="N-ACETYLMURAMOYL-L-ALANINE AMIDASE AMIC"/>
    <property type="match status" value="1"/>
</dbReference>
<dbReference type="GO" id="GO:0009253">
    <property type="term" value="P:peptidoglycan catabolic process"/>
    <property type="evidence" value="ECO:0007669"/>
    <property type="project" value="InterPro"/>
</dbReference>
<name>A0A1H8X2X7_9FIRM</name>
<evidence type="ECO:0000259" key="2">
    <source>
        <dbReference type="SMART" id="SM00646"/>
    </source>
</evidence>
<keyword evidence="4" id="KW-1185">Reference proteome</keyword>
<dbReference type="PANTHER" id="PTHR30404">
    <property type="entry name" value="N-ACETYLMURAMOYL-L-ALANINE AMIDASE"/>
    <property type="match status" value="1"/>
</dbReference>
<evidence type="ECO:0000256" key="1">
    <source>
        <dbReference type="ARBA" id="ARBA00022801"/>
    </source>
</evidence>
<reference evidence="3 4" key="1">
    <citation type="submission" date="2016-10" db="EMBL/GenBank/DDBJ databases">
        <authorList>
            <person name="de Groot N.N."/>
        </authorList>
    </citation>
    <scope>NUCLEOTIDE SEQUENCE [LARGE SCALE GENOMIC DNA]</scope>
    <source>
        <strain evidence="3 4">DSM 13305</strain>
    </source>
</reference>